<sequence>MQSGEIYTKNQIDKLGNALIYLCEKMQSVGEPVSKTHLLKLVFIIEEIAVKKYGIPFFDLRFDVWKLGPVSKDLFVELSEEPDLLAPYITRQVVNGNVYIQAKKEFSDDEFNDKEVELLEEISKRFLYCTANELINFTHRSDSIWYRTALKNDVLHLLEKGQMTTTNIEIPLHEIIEDDEEKLALYRNHKEFIAFSKSLKS</sequence>
<evidence type="ECO:0000259" key="1">
    <source>
        <dbReference type="Pfam" id="PF13274"/>
    </source>
</evidence>
<reference evidence="2" key="1">
    <citation type="journal article" date="2014" name="Int. J. Syst. Evol. Microbiol.">
        <title>Complete genome sequence of Corynebacterium casei LMG S-19264T (=DSM 44701T), isolated from a smear-ripened cheese.</title>
        <authorList>
            <consortium name="US DOE Joint Genome Institute (JGI-PGF)"/>
            <person name="Walter F."/>
            <person name="Albersmeier A."/>
            <person name="Kalinowski J."/>
            <person name="Ruckert C."/>
        </authorList>
    </citation>
    <scope>NUCLEOTIDE SEQUENCE</scope>
    <source>
        <strain evidence="2">CGMCC 1.15448</strain>
    </source>
</reference>
<organism evidence="2 3">
    <name type="scientific">Puia dinghuensis</name>
    <dbReference type="NCBI Taxonomy" id="1792502"/>
    <lineage>
        <taxon>Bacteria</taxon>
        <taxon>Pseudomonadati</taxon>
        <taxon>Bacteroidota</taxon>
        <taxon>Chitinophagia</taxon>
        <taxon>Chitinophagales</taxon>
        <taxon>Chitinophagaceae</taxon>
        <taxon>Puia</taxon>
    </lineage>
</organism>
<protein>
    <recommendedName>
        <fullName evidence="1">Antitoxin SocA-like Panacea domain-containing protein</fullName>
    </recommendedName>
</protein>
<keyword evidence="3" id="KW-1185">Reference proteome</keyword>
<evidence type="ECO:0000313" key="2">
    <source>
        <dbReference type="EMBL" id="GGB24681.1"/>
    </source>
</evidence>
<dbReference type="Pfam" id="PF13274">
    <property type="entry name" value="SocA_Panacea"/>
    <property type="match status" value="1"/>
</dbReference>
<gene>
    <name evidence="2" type="ORF">GCM10011511_55790</name>
</gene>
<evidence type="ECO:0000313" key="3">
    <source>
        <dbReference type="Proteomes" id="UP000607559"/>
    </source>
</evidence>
<dbReference type="Proteomes" id="UP000607559">
    <property type="component" value="Unassembled WGS sequence"/>
</dbReference>
<reference evidence="2" key="2">
    <citation type="submission" date="2020-09" db="EMBL/GenBank/DDBJ databases">
        <authorList>
            <person name="Sun Q."/>
            <person name="Zhou Y."/>
        </authorList>
    </citation>
    <scope>NUCLEOTIDE SEQUENCE</scope>
    <source>
        <strain evidence="2">CGMCC 1.15448</strain>
    </source>
</reference>
<accession>A0A8J2UIZ6</accession>
<dbReference type="RefSeq" id="WP_188937995.1">
    <property type="nucleotide sequence ID" value="NZ_BMJC01000008.1"/>
</dbReference>
<proteinExistence type="predicted"/>
<dbReference type="EMBL" id="BMJC01000008">
    <property type="protein sequence ID" value="GGB24681.1"/>
    <property type="molecule type" value="Genomic_DNA"/>
</dbReference>
<comment type="caution">
    <text evidence="2">The sequence shown here is derived from an EMBL/GenBank/DDBJ whole genome shotgun (WGS) entry which is preliminary data.</text>
</comment>
<feature type="domain" description="Antitoxin SocA-like Panacea" evidence="1">
    <location>
        <begin position="38"/>
        <end position="145"/>
    </location>
</feature>
<name>A0A8J2UIZ6_9BACT</name>
<dbReference type="InterPro" id="IPR025272">
    <property type="entry name" value="SocA_Panacea"/>
</dbReference>
<dbReference type="AlphaFoldDB" id="A0A8J2UIZ6"/>